<evidence type="ECO:0000313" key="1">
    <source>
        <dbReference type="EMBL" id="TFK90927.1"/>
    </source>
</evidence>
<gene>
    <name evidence="1" type="ORF">K466DRAFT_359217</name>
</gene>
<evidence type="ECO:0000313" key="2">
    <source>
        <dbReference type="Proteomes" id="UP000308197"/>
    </source>
</evidence>
<reference evidence="1 2" key="1">
    <citation type="journal article" date="2019" name="Nat. Ecol. Evol.">
        <title>Megaphylogeny resolves global patterns of mushroom evolution.</title>
        <authorList>
            <person name="Varga T."/>
            <person name="Krizsan K."/>
            <person name="Foldi C."/>
            <person name="Dima B."/>
            <person name="Sanchez-Garcia M."/>
            <person name="Sanchez-Ramirez S."/>
            <person name="Szollosi G.J."/>
            <person name="Szarkandi J.G."/>
            <person name="Papp V."/>
            <person name="Albert L."/>
            <person name="Andreopoulos W."/>
            <person name="Angelini C."/>
            <person name="Antonin V."/>
            <person name="Barry K.W."/>
            <person name="Bougher N.L."/>
            <person name="Buchanan P."/>
            <person name="Buyck B."/>
            <person name="Bense V."/>
            <person name="Catcheside P."/>
            <person name="Chovatia M."/>
            <person name="Cooper J."/>
            <person name="Damon W."/>
            <person name="Desjardin D."/>
            <person name="Finy P."/>
            <person name="Geml J."/>
            <person name="Haridas S."/>
            <person name="Hughes K."/>
            <person name="Justo A."/>
            <person name="Karasinski D."/>
            <person name="Kautmanova I."/>
            <person name="Kiss B."/>
            <person name="Kocsube S."/>
            <person name="Kotiranta H."/>
            <person name="LaButti K.M."/>
            <person name="Lechner B.E."/>
            <person name="Liimatainen K."/>
            <person name="Lipzen A."/>
            <person name="Lukacs Z."/>
            <person name="Mihaltcheva S."/>
            <person name="Morgado L.N."/>
            <person name="Niskanen T."/>
            <person name="Noordeloos M.E."/>
            <person name="Ohm R.A."/>
            <person name="Ortiz-Santana B."/>
            <person name="Ovrebo C."/>
            <person name="Racz N."/>
            <person name="Riley R."/>
            <person name="Savchenko A."/>
            <person name="Shiryaev A."/>
            <person name="Soop K."/>
            <person name="Spirin V."/>
            <person name="Szebenyi C."/>
            <person name="Tomsovsky M."/>
            <person name="Tulloss R.E."/>
            <person name="Uehling J."/>
            <person name="Grigoriev I.V."/>
            <person name="Vagvolgyi C."/>
            <person name="Papp T."/>
            <person name="Martin F.M."/>
            <person name="Miettinen O."/>
            <person name="Hibbett D.S."/>
            <person name="Nagy L.G."/>
        </authorList>
    </citation>
    <scope>NUCLEOTIDE SEQUENCE [LARGE SCALE GENOMIC DNA]</scope>
    <source>
        <strain evidence="1 2">HHB13444</strain>
    </source>
</reference>
<dbReference type="Proteomes" id="UP000308197">
    <property type="component" value="Unassembled WGS sequence"/>
</dbReference>
<accession>A0A5C3PPD7</accession>
<organism evidence="1 2">
    <name type="scientific">Polyporus arcularius HHB13444</name>
    <dbReference type="NCBI Taxonomy" id="1314778"/>
    <lineage>
        <taxon>Eukaryota</taxon>
        <taxon>Fungi</taxon>
        <taxon>Dikarya</taxon>
        <taxon>Basidiomycota</taxon>
        <taxon>Agaricomycotina</taxon>
        <taxon>Agaricomycetes</taxon>
        <taxon>Polyporales</taxon>
        <taxon>Polyporaceae</taxon>
        <taxon>Polyporus</taxon>
    </lineage>
</organism>
<sequence>MNVNCSCRSPPRATVVLPPAPVPRCRPPWTMHTGKLQKLNSNIYIHIRRHFRGDQAPSPAATESNQFMSVGRPSTRACTAGRLQDGAAVRARCPSLRCCVSPRRRPSCRVPRSPNGHARQDASTSICRETHGTRQGDQCCIQDLPSLHMGSDRSREATVALAVKRSRRGT</sequence>
<dbReference type="EMBL" id="ML211033">
    <property type="protein sequence ID" value="TFK90927.1"/>
    <property type="molecule type" value="Genomic_DNA"/>
</dbReference>
<dbReference type="AlphaFoldDB" id="A0A5C3PPD7"/>
<keyword evidence="2" id="KW-1185">Reference proteome</keyword>
<proteinExistence type="predicted"/>
<dbReference type="InParanoid" id="A0A5C3PPD7"/>
<name>A0A5C3PPD7_9APHY</name>
<protein>
    <submittedName>
        <fullName evidence="1">Uncharacterized protein</fullName>
    </submittedName>
</protein>